<sequence>MRSIKPRFFYYSILRRDETRSSIPALYVIISSFRFRHPPPPVISNFHFSITIQTKHITYYNSAFFLTATSTRPLTTNTPTMNTLQHSHSKTYSPTFQTLTLETLLRICYRFGEQKTTLLIIARTCRELHLRIARFLYTTATEENAPTLAKTSTNSQLIRRIHYANFVQHVSFSVPITTDEIAADIRNALKNIALYRNLSTVLTFRLINSDLTMADLFSDEIPPCFQKVKTLSICGVSSTNNQQTATMLTLQMFSVHLTNLTLDLHTTTRPVSYLTLSEWFISLADRAPHLQMLSLRLDDRFASHSAHKFQQLLDSSQFTFKQLTYLKLYDAYGIFHPSLFFNRHHNLLHLRYISNPKYTENVIDFTSMPSLTTFAGCVIHATSFVRTGLAHQISLTLKGCLPSAIEWYNFTVALTCSPNVTILHLRDPGGYLFRHIQSLTKAAPQLVKLSFALSSHWQGWNADQKLDIFQLLLYDLPHLQSLVFMTCGDVDHIALAFSNAIAYRPRSNAITEVRVYSSHSDDTDLPTIKEFLSLLHSFAYRTI</sequence>
<dbReference type="EMBL" id="JANVFT010000013">
    <property type="protein sequence ID" value="KAJ4498894.1"/>
    <property type="molecule type" value="Genomic_DNA"/>
</dbReference>
<dbReference type="Proteomes" id="UP001150217">
    <property type="component" value="Unassembled WGS sequence"/>
</dbReference>
<evidence type="ECO:0000313" key="1">
    <source>
        <dbReference type="EMBL" id="KAJ4498894.1"/>
    </source>
</evidence>
<keyword evidence="2" id="KW-1185">Reference proteome</keyword>
<gene>
    <name evidence="1" type="ORF">C8R41DRAFT_916004</name>
</gene>
<dbReference type="SUPFAM" id="SSF52047">
    <property type="entry name" value="RNI-like"/>
    <property type="match status" value="1"/>
</dbReference>
<reference evidence="1" key="1">
    <citation type="submission" date="2022-08" db="EMBL/GenBank/DDBJ databases">
        <title>A Global Phylogenomic Analysis of the Shiitake Genus Lentinula.</title>
        <authorList>
            <consortium name="DOE Joint Genome Institute"/>
            <person name="Sierra-Patev S."/>
            <person name="Min B."/>
            <person name="Naranjo-Ortiz M."/>
            <person name="Looney B."/>
            <person name="Konkel Z."/>
            <person name="Slot J.C."/>
            <person name="Sakamoto Y."/>
            <person name="Steenwyk J.L."/>
            <person name="Rokas A."/>
            <person name="Carro J."/>
            <person name="Camarero S."/>
            <person name="Ferreira P."/>
            <person name="Molpeceres G."/>
            <person name="Ruiz-Duenas F.J."/>
            <person name="Serrano A."/>
            <person name="Henrissat B."/>
            <person name="Drula E."/>
            <person name="Hughes K.W."/>
            <person name="Mata J.L."/>
            <person name="Ishikawa N.K."/>
            <person name="Vargas-Isla R."/>
            <person name="Ushijima S."/>
            <person name="Smith C.A."/>
            <person name="Ahrendt S."/>
            <person name="Andreopoulos W."/>
            <person name="He G."/>
            <person name="Labutti K."/>
            <person name="Lipzen A."/>
            <person name="Ng V."/>
            <person name="Riley R."/>
            <person name="Sandor L."/>
            <person name="Barry K."/>
            <person name="Martinez A.T."/>
            <person name="Xiao Y."/>
            <person name="Gibbons J.G."/>
            <person name="Terashima K."/>
            <person name="Grigoriev I.V."/>
            <person name="Hibbett D.S."/>
        </authorList>
    </citation>
    <scope>NUCLEOTIDE SEQUENCE</scope>
    <source>
        <strain evidence="1">RHP3577 ss4</strain>
    </source>
</reference>
<evidence type="ECO:0008006" key="3">
    <source>
        <dbReference type="Google" id="ProtNLM"/>
    </source>
</evidence>
<protein>
    <recommendedName>
        <fullName evidence="3">F-box domain-containing protein</fullName>
    </recommendedName>
</protein>
<accession>A0ABQ8VRA9</accession>
<comment type="caution">
    <text evidence="1">The sequence shown here is derived from an EMBL/GenBank/DDBJ whole genome shotgun (WGS) entry which is preliminary data.</text>
</comment>
<proteinExistence type="predicted"/>
<name>A0ABQ8VRA9_9AGAR</name>
<evidence type="ECO:0000313" key="2">
    <source>
        <dbReference type="Proteomes" id="UP001150217"/>
    </source>
</evidence>
<organism evidence="1 2">
    <name type="scientific">Lentinula lateritia</name>
    <dbReference type="NCBI Taxonomy" id="40482"/>
    <lineage>
        <taxon>Eukaryota</taxon>
        <taxon>Fungi</taxon>
        <taxon>Dikarya</taxon>
        <taxon>Basidiomycota</taxon>
        <taxon>Agaricomycotina</taxon>
        <taxon>Agaricomycetes</taxon>
        <taxon>Agaricomycetidae</taxon>
        <taxon>Agaricales</taxon>
        <taxon>Marasmiineae</taxon>
        <taxon>Omphalotaceae</taxon>
        <taxon>Lentinula</taxon>
    </lineage>
</organism>